<dbReference type="InterPro" id="IPR036105">
    <property type="entry name" value="DiNase_FeMo-co_biosyn_sf"/>
</dbReference>
<dbReference type="EMBL" id="WXEX01000002">
    <property type="protein sequence ID" value="MZP41859.1"/>
    <property type="molecule type" value="Genomic_DNA"/>
</dbReference>
<dbReference type="Proteomes" id="UP000471031">
    <property type="component" value="Unassembled WGS sequence"/>
</dbReference>
<evidence type="ECO:0000313" key="3">
    <source>
        <dbReference type="Proteomes" id="UP000471031"/>
    </source>
</evidence>
<name>A0A845LB17_HELGE</name>
<protein>
    <submittedName>
        <fullName evidence="2">Dinitrogenase iron-molybdenum cofactor biosynthesis protein</fullName>
    </submittedName>
</protein>
<keyword evidence="3" id="KW-1185">Reference proteome</keyword>
<dbReference type="OrthoDB" id="280278at2"/>
<dbReference type="InterPro" id="IPR051840">
    <property type="entry name" value="NifX/NifY_domain"/>
</dbReference>
<evidence type="ECO:0000313" key="2">
    <source>
        <dbReference type="EMBL" id="MZP41859.1"/>
    </source>
</evidence>
<dbReference type="InterPro" id="IPR003731">
    <property type="entry name" value="Di-Nase_FeMo-co_biosynth"/>
</dbReference>
<dbReference type="AlphaFoldDB" id="A0A845LB17"/>
<accession>A0A845LB17</accession>
<gene>
    <name evidence="2" type="ORF">GTO89_02280</name>
</gene>
<organism evidence="2 3">
    <name type="scientific">Heliomicrobium gestii</name>
    <name type="common">Heliobacterium gestii</name>
    <dbReference type="NCBI Taxonomy" id="2699"/>
    <lineage>
        <taxon>Bacteria</taxon>
        <taxon>Bacillati</taxon>
        <taxon>Bacillota</taxon>
        <taxon>Clostridia</taxon>
        <taxon>Eubacteriales</taxon>
        <taxon>Heliobacteriaceae</taxon>
        <taxon>Heliomicrobium</taxon>
    </lineage>
</organism>
<sequence>MTYKVAVASSDGKVVNRHFGHAEHFLIFEVVGNSYRFVESRKTQRYCHDQSHGQSTAALDAIADCKAVLVSQIGPGAIENLKVRGVESHVLPDLIERALADYIQKTV</sequence>
<dbReference type="Pfam" id="PF02579">
    <property type="entry name" value="Nitro_FeMo-Co"/>
    <property type="match status" value="1"/>
</dbReference>
<reference evidence="2 3" key="1">
    <citation type="submission" date="2020-01" db="EMBL/GenBank/DDBJ databases">
        <title>Whole genome sequence of Heliobacterium gestii DSM 11169.</title>
        <authorList>
            <person name="Kyndt J.A."/>
            <person name="Meyer T.E."/>
        </authorList>
    </citation>
    <scope>NUCLEOTIDE SEQUENCE [LARGE SCALE GENOMIC DNA]</scope>
    <source>
        <strain evidence="2 3">DSM 11169</strain>
    </source>
</reference>
<dbReference type="PANTHER" id="PTHR33937">
    <property type="entry name" value="IRON-MOLYBDENUM PROTEIN-RELATED-RELATED"/>
    <property type="match status" value="1"/>
</dbReference>
<dbReference type="PANTHER" id="PTHR33937:SF2">
    <property type="entry name" value="DINITROGENASE IRON-MOLYBDENUM COFACTOR BIOSYNTHESIS DOMAIN-CONTAINING PROTEIN"/>
    <property type="match status" value="1"/>
</dbReference>
<dbReference type="SUPFAM" id="SSF53146">
    <property type="entry name" value="Nitrogenase accessory factor-like"/>
    <property type="match status" value="1"/>
</dbReference>
<proteinExistence type="predicted"/>
<dbReference type="RefSeq" id="WP_161260454.1">
    <property type="nucleotide sequence ID" value="NZ_JAFBDC010000002.1"/>
</dbReference>
<comment type="caution">
    <text evidence="2">The sequence shown here is derived from an EMBL/GenBank/DDBJ whole genome shotgun (WGS) entry which is preliminary data.</text>
</comment>
<feature type="domain" description="Dinitrogenase iron-molybdenum cofactor biosynthesis" evidence="1">
    <location>
        <begin position="11"/>
        <end position="103"/>
    </location>
</feature>
<dbReference type="Gene3D" id="3.30.420.130">
    <property type="entry name" value="Dinitrogenase iron-molybdenum cofactor biosynthesis domain"/>
    <property type="match status" value="1"/>
</dbReference>
<evidence type="ECO:0000259" key="1">
    <source>
        <dbReference type="Pfam" id="PF02579"/>
    </source>
</evidence>